<dbReference type="SMART" id="SM01100">
    <property type="entry name" value="CRAL_TRIO_N"/>
    <property type="match status" value="1"/>
</dbReference>
<dbReference type="SMART" id="SM00516">
    <property type="entry name" value="SEC14"/>
    <property type="match status" value="1"/>
</dbReference>
<dbReference type="Gene3D" id="1.20.5.1200">
    <property type="entry name" value="Alpha-tocopherol transfer"/>
    <property type="match status" value="1"/>
</dbReference>
<dbReference type="SUPFAM" id="SSF52087">
    <property type="entry name" value="CRAL/TRIO domain"/>
    <property type="match status" value="1"/>
</dbReference>
<accession>A0AA38IE82</accession>
<dbReference type="InterPro" id="IPR036273">
    <property type="entry name" value="CRAL/TRIO_N_dom_sf"/>
</dbReference>
<dbReference type="InterPro" id="IPR001251">
    <property type="entry name" value="CRAL-TRIO_dom"/>
</dbReference>
<feature type="domain" description="CRAL-TRIO" evidence="1">
    <location>
        <begin position="139"/>
        <end position="253"/>
    </location>
</feature>
<dbReference type="GO" id="GO:1902936">
    <property type="term" value="F:phosphatidylinositol bisphosphate binding"/>
    <property type="evidence" value="ECO:0007669"/>
    <property type="project" value="TreeGrafter"/>
</dbReference>
<dbReference type="PROSITE" id="PS50191">
    <property type="entry name" value="CRAL_TRIO"/>
    <property type="match status" value="1"/>
</dbReference>
<dbReference type="AlphaFoldDB" id="A0AA38IE82"/>
<dbReference type="PANTHER" id="PTHR10174:SF230">
    <property type="entry name" value="ALPHA-TOCOPHEROL TRANSFER PROTEIN-LIKE"/>
    <property type="match status" value="1"/>
</dbReference>
<dbReference type="Pfam" id="PF00650">
    <property type="entry name" value="CRAL_TRIO"/>
    <property type="match status" value="1"/>
</dbReference>
<gene>
    <name evidence="2" type="ORF">Zmor_018350</name>
</gene>
<dbReference type="Proteomes" id="UP001168821">
    <property type="component" value="Unassembled WGS sequence"/>
</dbReference>
<comment type="caution">
    <text evidence="2">The sequence shown here is derived from an EMBL/GenBank/DDBJ whole genome shotgun (WGS) entry which is preliminary data.</text>
</comment>
<reference evidence="2" key="1">
    <citation type="journal article" date="2023" name="G3 (Bethesda)">
        <title>Whole genome assemblies of Zophobas morio and Tenebrio molitor.</title>
        <authorList>
            <person name="Kaur S."/>
            <person name="Stinson S.A."/>
            <person name="diCenzo G.C."/>
        </authorList>
    </citation>
    <scope>NUCLEOTIDE SEQUENCE</scope>
    <source>
        <strain evidence="2">QUZm001</strain>
    </source>
</reference>
<evidence type="ECO:0000259" key="1">
    <source>
        <dbReference type="PROSITE" id="PS50191"/>
    </source>
</evidence>
<proteinExistence type="predicted"/>
<dbReference type="Gene3D" id="3.40.525.10">
    <property type="entry name" value="CRAL-TRIO lipid binding domain"/>
    <property type="match status" value="1"/>
</dbReference>
<evidence type="ECO:0000313" key="3">
    <source>
        <dbReference type="Proteomes" id="UP001168821"/>
    </source>
</evidence>
<name>A0AA38IE82_9CUCU</name>
<dbReference type="InterPro" id="IPR011074">
    <property type="entry name" value="CRAL/TRIO_N_dom"/>
</dbReference>
<dbReference type="PANTHER" id="PTHR10174">
    <property type="entry name" value="ALPHA-TOCOPHEROL TRANSFER PROTEIN-RELATED"/>
    <property type="match status" value="1"/>
</dbReference>
<dbReference type="InterPro" id="IPR036865">
    <property type="entry name" value="CRAL-TRIO_dom_sf"/>
</dbReference>
<organism evidence="2 3">
    <name type="scientific">Zophobas morio</name>
    <dbReference type="NCBI Taxonomy" id="2755281"/>
    <lineage>
        <taxon>Eukaryota</taxon>
        <taxon>Metazoa</taxon>
        <taxon>Ecdysozoa</taxon>
        <taxon>Arthropoda</taxon>
        <taxon>Hexapoda</taxon>
        <taxon>Insecta</taxon>
        <taxon>Pterygota</taxon>
        <taxon>Neoptera</taxon>
        <taxon>Endopterygota</taxon>
        <taxon>Coleoptera</taxon>
        <taxon>Polyphaga</taxon>
        <taxon>Cucujiformia</taxon>
        <taxon>Tenebrionidae</taxon>
        <taxon>Zophobas</taxon>
    </lineage>
</organism>
<protein>
    <recommendedName>
        <fullName evidence="1">CRAL-TRIO domain-containing protein</fullName>
    </recommendedName>
</protein>
<evidence type="ECO:0000313" key="2">
    <source>
        <dbReference type="EMBL" id="KAJ3652377.1"/>
    </source>
</evidence>
<dbReference type="SUPFAM" id="SSF46938">
    <property type="entry name" value="CRAL/TRIO N-terminal domain"/>
    <property type="match status" value="1"/>
</dbReference>
<dbReference type="Gene3D" id="1.10.8.20">
    <property type="entry name" value="N-terminal domain of phosphatidylinositol transfer protein sec14p"/>
    <property type="match status" value="1"/>
</dbReference>
<dbReference type="GO" id="GO:0016020">
    <property type="term" value="C:membrane"/>
    <property type="evidence" value="ECO:0007669"/>
    <property type="project" value="TreeGrafter"/>
</dbReference>
<dbReference type="PRINTS" id="PR00180">
    <property type="entry name" value="CRETINALDHBP"/>
</dbReference>
<keyword evidence="3" id="KW-1185">Reference proteome</keyword>
<dbReference type="CDD" id="cd00170">
    <property type="entry name" value="SEC14"/>
    <property type="match status" value="1"/>
</dbReference>
<sequence>MILEKPSPELLALIRIKCNENIETRNQDLETIKKWLKKQPHLPDSWDDEMLLSYLRSCNFSLEKTKVKLDKYFTIKNVLPEVFANFDITRPELQECMHTVQFYTSPRLTSEGYRLHFGRVIESQPDNFNFITFIKLIIMISQVYVKIENVEVAGEVVVLDASFFSLKHVAQSTPTRAKKFLNLVQNALGYKIKQFHVMNAPTLVDTFIKFLSPFLKEKLRNRICLHRNVESLFDHIPNSMTPEEFGGAAGKMQPYMDEFITIVNGKFTSWLKEQENIKSDETKRIIKPQWCDDLFGLDGSFKQLNID</sequence>
<dbReference type="EMBL" id="JALNTZ010000005">
    <property type="protein sequence ID" value="KAJ3652377.1"/>
    <property type="molecule type" value="Genomic_DNA"/>
</dbReference>